<name>A0A7Y0SI76_VIBPH</name>
<evidence type="ECO:0000313" key="2">
    <source>
        <dbReference type="Proteomes" id="UP000518904"/>
    </source>
</evidence>
<dbReference type="RefSeq" id="WP_141179928.1">
    <property type="nucleotide sequence ID" value="NZ_CP041202.1"/>
</dbReference>
<proteinExistence type="predicted"/>
<gene>
    <name evidence="1" type="ORF">HKB16_14115</name>
</gene>
<comment type="caution">
    <text evidence="1">The sequence shown here is derived from an EMBL/GenBank/DDBJ whole genome shotgun (WGS) entry which is preliminary data.</text>
</comment>
<dbReference type="AlphaFoldDB" id="A0A7Y0SI76"/>
<evidence type="ECO:0000313" key="1">
    <source>
        <dbReference type="EMBL" id="NMU84019.1"/>
    </source>
</evidence>
<organism evidence="1 2">
    <name type="scientific">Vibrio parahaemolyticus</name>
    <dbReference type="NCBI Taxonomy" id="670"/>
    <lineage>
        <taxon>Bacteria</taxon>
        <taxon>Pseudomonadati</taxon>
        <taxon>Pseudomonadota</taxon>
        <taxon>Gammaproteobacteria</taxon>
        <taxon>Vibrionales</taxon>
        <taxon>Vibrionaceae</taxon>
        <taxon>Vibrio</taxon>
    </lineage>
</organism>
<reference evidence="1 2" key="1">
    <citation type="submission" date="2020-04" db="EMBL/GenBank/DDBJ databases">
        <title>Whole-genome sequencing of Vibrio spp. from China reveals different genetic environments of blaCTX-M-14 among diverse lineages.</title>
        <authorList>
            <person name="Zheng Z."/>
            <person name="Ye L."/>
            <person name="Chen S."/>
        </authorList>
    </citation>
    <scope>NUCLEOTIDE SEQUENCE [LARGE SCALE GENOMIC DNA]</scope>
    <source>
        <strain evidence="1 2">Vb0551</strain>
    </source>
</reference>
<dbReference type="EMBL" id="JABCLB010001328">
    <property type="protein sequence ID" value="NMU84019.1"/>
    <property type="molecule type" value="Genomic_DNA"/>
</dbReference>
<sequence length="237" mass="27211">MSSGAGLLLLFLAIFVYFIGQQIYQLTGFSWSLAKCILYDILQTNASTSDVALLDISMVMGCLSLLLPTVIYRGSVDNFYSELLTSYENDPESSEFTELFFRSLEFGLPILFTMSDRKVFIGYITSMNVFDFNDIHIRPILSGYRDKTDLTLKLVTPYKDVFDSLKKDDDGFDEDAFTVTLPLREILHAHLYDFEYQKDFDLKEEGFTQNNKATIEEPTFNDDFSFDALNSILKKFN</sequence>
<accession>A0A7Y0SI76</accession>
<protein>
    <submittedName>
        <fullName evidence="1">Uncharacterized protein</fullName>
    </submittedName>
</protein>
<dbReference type="Proteomes" id="UP000518904">
    <property type="component" value="Unassembled WGS sequence"/>
</dbReference>